<sequence length="282" mass="31587">MSNFGVMMPFAQDLSGRIVGIQEVERGNHCNCVCLACKTPVTARKASVNQWHFGHRTDKASTESECYFSPVTAIALVLRQQLSTLTSLTLGPRKYENLTWQIDSCIEGVMVDGYTITSDKRLIVFEIPFANEAYQDLDEICNRIDAVVSIDTHGMATALYATQAKNVMYTSEEILSQLLEHWEEWVVITETSEPDPIEQSKLERSCLGAQEMMETVTQGVAPNPLECQVTEHPPADSQGLCRSCHSRLGTRGKGLLCDPCVNQQVGIKFINLTEMIKHYRQY</sequence>
<name>A0ABV4MR24_9VIBR</name>
<accession>A0ABV4MR24</accession>
<reference evidence="1 2" key="1">
    <citation type="journal article" date="2024" name="ISME J.">
        <title>Tailless and filamentous prophages are predominant in marine Vibrio.</title>
        <authorList>
            <person name="Steensen K."/>
            <person name="Seneca J."/>
            <person name="Bartlau N."/>
            <person name="Yu X.A."/>
            <person name="Hussain F.A."/>
            <person name="Polz M.F."/>
        </authorList>
    </citation>
    <scope>NUCLEOTIDE SEQUENCE [LARGE SCALE GENOMIC DNA]</scope>
    <source>
        <strain evidence="1 2">10N.239.312.F12</strain>
    </source>
</reference>
<evidence type="ECO:0000313" key="1">
    <source>
        <dbReference type="EMBL" id="MEZ8719587.1"/>
    </source>
</evidence>
<keyword evidence="2" id="KW-1185">Reference proteome</keyword>
<comment type="caution">
    <text evidence="1">The sequence shown here is derived from an EMBL/GenBank/DDBJ whole genome shotgun (WGS) entry which is preliminary data.</text>
</comment>
<protein>
    <submittedName>
        <fullName evidence="1">Uncharacterized protein</fullName>
    </submittedName>
</protein>
<dbReference type="EMBL" id="JBFSSG010000001">
    <property type="protein sequence ID" value="MEZ8719587.1"/>
    <property type="molecule type" value="Genomic_DNA"/>
</dbReference>
<dbReference type="RefSeq" id="WP_269337599.1">
    <property type="nucleotide sequence ID" value="NZ_JBFSSG010000001.1"/>
</dbReference>
<organism evidence="1 2">
    <name type="scientific">Vibrio pomeroyi</name>
    <dbReference type="NCBI Taxonomy" id="198832"/>
    <lineage>
        <taxon>Bacteria</taxon>
        <taxon>Pseudomonadati</taxon>
        <taxon>Pseudomonadota</taxon>
        <taxon>Gammaproteobacteria</taxon>
        <taxon>Vibrionales</taxon>
        <taxon>Vibrionaceae</taxon>
        <taxon>Vibrio</taxon>
    </lineage>
</organism>
<gene>
    <name evidence="1" type="ORF">AB6D66_00815</name>
</gene>
<proteinExistence type="predicted"/>
<dbReference type="Proteomes" id="UP001570071">
    <property type="component" value="Unassembled WGS sequence"/>
</dbReference>
<evidence type="ECO:0000313" key="2">
    <source>
        <dbReference type="Proteomes" id="UP001570071"/>
    </source>
</evidence>